<reference evidence="2 3" key="1">
    <citation type="submission" date="2018-11" db="EMBL/GenBank/DDBJ databases">
        <title>Phylogenetic determinants of toxin gene distribution in genomes of Brevibacillus laterosporus.</title>
        <authorList>
            <person name="Glare T.R."/>
            <person name="Durrant A."/>
            <person name="Berry C."/>
            <person name="Palma L."/>
            <person name="Ormskirk M."/>
            <person name="Cox M.O."/>
        </authorList>
    </citation>
    <scope>NUCLEOTIDE SEQUENCE [LARGE SCALE GENOMIC DNA]</scope>
    <source>
        <strain evidence="2 3">1821L</strain>
    </source>
</reference>
<dbReference type="SUPFAM" id="SSF89372">
    <property type="entry name" value="Fucose-specific lectin"/>
    <property type="match status" value="1"/>
</dbReference>
<accession>A0A518V3E1</accession>
<sequence length="59" mass="6713">MLIIPVTQRRSSSRLDVFARGGDQALWHIWQVAPSDGWSNWASLGGWIDQIAVESRFSR</sequence>
<feature type="domain" description="PLL-like beta propeller" evidence="1">
    <location>
        <begin position="5"/>
        <end position="48"/>
    </location>
</feature>
<dbReference type="AlphaFoldDB" id="A0A518V3E1"/>
<keyword evidence="3" id="KW-1185">Reference proteome</keyword>
<evidence type="ECO:0000313" key="3">
    <source>
        <dbReference type="Proteomes" id="UP000319432"/>
    </source>
</evidence>
<dbReference type="Pfam" id="PF26607">
    <property type="entry name" value="DUF8189"/>
    <property type="match status" value="1"/>
</dbReference>
<dbReference type="InterPro" id="IPR058502">
    <property type="entry name" value="PLL-like_beta-prop"/>
</dbReference>
<protein>
    <recommendedName>
        <fullName evidence="1">PLL-like beta propeller domain-containing protein</fullName>
    </recommendedName>
</protein>
<dbReference type="Proteomes" id="UP000319432">
    <property type="component" value="Chromosome"/>
</dbReference>
<gene>
    <name evidence="2" type="ORF">EEL30_03365</name>
</gene>
<name>A0A518V3E1_BRELA</name>
<evidence type="ECO:0000313" key="2">
    <source>
        <dbReference type="EMBL" id="QDX91498.1"/>
    </source>
</evidence>
<organism evidence="2 3">
    <name type="scientific">Brevibacillus laterosporus</name>
    <name type="common">Bacillus laterosporus</name>
    <dbReference type="NCBI Taxonomy" id="1465"/>
    <lineage>
        <taxon>Bacteria</taxon>
        <taxon>Bacillati</taxon>
        <taxon>Bacillota</taxon>
        <taxon>Bacilli</taxon>
        <taxon>Bacillales</taxon>
        <taxon>Paenibacillaceae</taxon>
        <taxon>Brevibacillus</taxon>
    </lineage>
</organism>
<evidence type="ECO:0000259" key="1">
    <source>
        <dbReference type="Pfam" id="PF26607"/>
    </source>
</evidence>
<proteinExistence type="predicted"/>
<dbReference type="EMBL" id="CP033464">
    <property type="protein sequence ID" value="QDX91498.1"/>
    <property type="molecule type" value="Genomic_DNA"/>
</dbReference>
<dbReference type="OrthoDB" id="137105at2"/>